<feature type="transmembrane region" description="Helical" evidence="1">
    <location>
        <begin position="30"/>
        <end position="50"/>
    </location>
</feature>
<dbReference type="KEGG" id="llh:I41_46900"/>
<dbReference type="EMBL" id="CP036339">
    <property type="protein sequence ID" value="QDT75479.1"/>
    <property type="molecule type" value="Genomic_DNA"/>
</dbReference>
<accession>A0A517U4B9</accession>
<protein>
    <submittedName>
        <fullName evidence="2">Uncharacterized protein</fullName>
    </submittedName>
</protein>
<keyword evidence="3" id="KW-1185">Reference proteome</keyword>
<gene>
    <name evidence="2" type="ORF">I41_46900</name>
</gene>
<organism evidence="2 3">
    <name type="scientific">Lacipirellula limnantheis</name>
    <dbReference type="NCBI Taxonomy" id="2528024"/>
    <lineage>
        <taxon>Bacteria</taxon>
        <taxon>Pseudomonadati</taxon>
        <taxon>Planctomycetota</taxon>
        <taxon>Planctomycetia</taxon>
        <taxon>Pirellulales</taxon>
        <taxon>Lacipirellulaceae</taxon>
        <taxon>Lacipirellula</taxon>
    </lineage>
</organism>
<keyword evidence="1" id="KW-0812">Transmembrane</keyword>
<evidence type="ECO:0000313" key="3">
    <source>
        <dbReference type="Proteomes" id="UP000317909"/>
    </source>
</evidence>
<proteinExistence type="predicted"/>
<feature type="transmembrane region" description="Helical" evidence="1">
    <location>
        <begin position="128"/>
        <end position="149"/>
    </location>
</feature>
<reference evidence="2 3" key="1">
    <citation type="submission" date="2019-02" db="EMBL/GenBank/DDBJ databases">
        <title>Deep-cultivation of Planctomycetes and their phenomic and genomic characterization uncovers novel biology.</title>
        <authorList>
            <person name="Wiegand S."/>
            <person name="Jogler M."/>
            <person name="Boedeker C."/>
            <person name="Pinto D."/>
            <person name="Vollmers J."/>
            <person name="Rivas-Marin E."/>
            <person name="Kohn T."/>
            <person name="Peeters S.H."/>
            <person name="Heuer A."/>
            <person name="Rast P."/>
            <person name="Oberbeckmann S."/>
            <person name="Bunk B."/>
            <person name="Jeske O."/>
            <person name="Meyerdierks A."/>
            <person name="Storesund J.E."/>
            <person name="Kallscheuer N."/>
            <person name="Luecker S."/>
            <person name="Lage O.M."/>
            <person name="Pohl T."/>
            <person name="Merkel B.J."/>
            <person name="Hornburger P."/>
            <person name="Mueller R.-W."/>
            <person name="Bruemmer F."/>
            <person name="Labrenz M."/>
            <person name="Spormann A.M."/>
            <person name="Op den Camp H."/>
            <person name="Overmann J."/>
            <person name="Amann R."/>
            <person name="Jetten M.S.M."/>
            <person name="Mascher T."/>
            <person name="Medema M.H."/>
            <person name="Devos D.P."/>
            <person name="Kaster A.-K."/>
            <person name="Ovreas L."/>
            <person name="Rohde M."/>
            <person name="Galperin M.Y."/>
            <person name="Jogler C."/>
        </authorList>
    </citation>
    <scope>NUCLEOTIDE SEQUENCE [LARGE SCALE GENOMIC DNA]</scope>
    <source>
        <strain evidence="2 3">I41</strain>
    </source>
</reference>
<keyword evidence="1" id="KW-0472">Membrane</keyword>
<name>A0A517U4B9_9BACT</name>
<feature type="transmembrane region" description="Helical" evidence="1">
    <location>
        <begin position="62"/>
        <end position="82"/>
    </location>
</feature>
<keyword evidence="1" id="KW-1133">Transmembrane helix</keyword>
<dbReference type="AlphaFoldDB" id="A0A517U4B9"/>
<evidence type="ECO:0000256" key="1">
    <source>
        <dbReference type="SAM" id="Phobius"/>
    </source>
</evidence>
<feature type="transmembrane region" description="Helical" evidence="1">
    <location>
        <begin position="161"/>
        <end position="178"/>
    </location>
</feature>
<dbReference type="Proteomes" id="UP000317909">
    <property type="component" value="Chromosome"/>
</dbReference>
<dbReference type="RefSeq" id="WP_145435157.1">
    <property type="nucleotide sequence ID" value="NZ_CP036339.1"/>
</dbReference>
<sequence>MARFSIRQLLALTALCAVWFATFSPGQLGLFVHIALGYLFLVSFLVANRFNVGPLGPTSCAISRALTTLSSLFLLFMLPIAFQIDVGRSEAWEFFFVTVGYLTSIIATIAAAECNWRLSCKLRAPNRFWLLYMALSVILFGIVIVLIAFPTGPRQQPEDNIALGIVLFNAAYFVAYAMPASWRTTKRSPTDCLKPASEGPTET</sequence>
<evidence type="ECO:0000313" key="2">
    <source>
        <dbReference type="EMBL" id="QDT75479.1"/>
    </source>
</evidence>
<feature type="transmembrane region" description="Helical" evidence="1">
    <location>
        <begin position="94"/>
        <end position="116"/>
    </location>
</feature>